<gene>
    <name evidence="2" type="ORF">NA56DRAFT_653654</name>
</gene>
<evidence type="ECO:0000256" key="1">
    <source>
        <dbReference type="SAM" id="MobiDB-lite"/>
    </source>
</evidence>
<reference evidence="2 3" key="1">
    <citation type="submission" date="2016-05" db="EMBL/GenBank/DDBJ databases">
        <title>A degradative enzymes factory behind the ericoid mycorrhizal symbiosis.</title>
        <authorList>
            <consortium name="DOE Joint Genome Institute"/>
            <person name="Martino E."/>
            <person name="Morin E."/>
            <person name="Grelet G."/>
            <person name="Kuo A."/>
            <person name="Kohler A."/>
            <person name="Daghino S."/>
            <person name="Barry K."/>
            <person name="Choi C."/>
            <person name="Cichocki N."/>
            <person name="Clum A."/>
            <person name="Copeland A."/>
            <person name="Hainaut M."/>
            <person name="Haridas S."/>
            <person name="Labutti K."/>
            <person name="Lindquist E."/>
            <person name="Lipzen A."/>
            <person name="Khouja H.-R."/>
            <person name="Murat C."/>
            <person name="Ohm R."/>
            <person name="Olson A."/>
            <person name="Spatafora J."/>
            <person name="Veneault-Fourrey C."/>
            <person name="Henrissat B."/>
            <person name="Grigoriev I."/>
            <person name="Martin F."/>
            <person name="Perotto S."/>
        </authorList>
    </citation>
    <scope>NUCLEOTIDE SEQUENCE [LARGE SCALE GENOMIC DNA]</scope>
    <source>
        <strain evidence="2 3">UAMH 7357</strain>
    </source>
</reference>
<sequence>MDIQSILNMSPLPKPSKRPQCFSESDSNDENPSKRISYPIILADRQSSASTRPDSLSLQASLDDINSAVQSEPSAITLPPISDPLMSAEVAESRRNPPYLPPAEIRMSLNYICSDRALPPVSYAGTATLTPQLDLDALHQLAQAQQDSMIPPNFDLNSPTFEPISPTFEPLEDYVPQTLIISPATLNAFKQFNLEQLDRYDYIEIIAPASLRSARVAFANNFEIIIFDLSHMPDGEFYEIAPQAGWLIVTSSCPRQLVVKDRLGRSTREGSITPFDFRVLMKSVGFRPKARAEVDGMYWVWEKDTFEGLSWTWQLRRED</sequence>
<dbReference type="AlphaFoldDB" id="A0A2J6QNK0"/>
<protein>
    <submittedName>
        <fullName evidence="2">Uncharacterized protein</fullName>
    </submittedName>
</protein>
<dbReference type="OrthoDB" id="3562839at2759"/>
<proteinExistence type="predicted"/>
<name>A0A2J6QNK0_9HELO</name>
<dbReference type="EMBL" id="KZ613465">
    <property type="protein sequence ID" value="PMD27833.1"/>
    <property type="molecule type" value="Genomic_DNA"/>
</dbReference>
<organism evidence="2 3">
    <name type="scientific">Hyaloscypha hepaticicola</name>
    <dbReference type="NCBI Taxonomy" id="2082293"/>
    <lineage>
        <taxon>Eukaryota</taxon>
        <taxon>Fungi</taxon>
        <taxon>Dikarya</taxon>
        <taxon>Ascomycota</taxon>
        <taxon>Pezizomycotina</taxon>
        <taxon>Leotiomycetes</taxon>
        <taxon>Helotiales</taxon>
        <taxon>Hyaloscyphaceae</taxon>
        <taxon>Hyaloscypha</taxon>
    </lineage>
</organism>
<evidence type="ECO:0000313" key="2">
    <source>
        <dbReference type="EMBL" id="PMD27833.1"/>
    </source>
</evidence>
<dbReference type="Proteomes" id="UP000235672">
    <property type="component" value="Unassembled WGS sequence"/>
</dbReference>
<evidence type="ECO:0000313" key="3">
    <source>
        <dbReference type="Proteomes" id="UP000235672"/>
    </source>
</evidence>
<accession>A0A2J6QNK0</accession>
<keyword evidence="3" id="KW-1185">Reference proteome</keyword>
<feature type="region of interest" description="Disordered" evidence="1">
    <location>
        <begin position="1"/>
        <end position="36"/>
    </location>
</feature>